<evidence type="ECO:0000256" key="3">
    <source>
        <dbReference type="ARBA" id="ARBA00022630"/>
    </source>
</evidence>
<comment type="similarity">
    <text evidence="2">Belongs to the oxygen-dependent FAD-linked oxidoreductase family.</text>
</comment>
<feature type="domain" description="FAD-binding PCMH-type" evidence="7">
    <location>
        <begin position="62"/>
        <end position="235"/>
    </location>
</feature>
<dbReference type="PROSITE" id="PS51387">
    <property type="entry name" value="FAD_PCMH"/>
    <property type="match status" value="1"/>
</dbReference>
<dbReference type="InterPro" id="IPR012951">
    <property type="entry name" value="BBE"/>
</dbReference>
<dbReference type="AlphaFoldDB" id="A0A1L9NIQ3"/>
<evidence type="ECO:0000259" key="7">
    <source>
        <dbReference type="PROSITE" id="PS51387"/>
    </source>
</evidence>
<evidence type="ECO:0000256" key="2">
    <source>
        <dbReference type="ARBA" id="ARBA00005466"/>
    </source>
</evidence>
<keyword evidence="3" id="KW-0285">Flavoprotein</keyword>
<reference evidence="9" key="1">
    <citation type="journal article" date="2017" name="Genome Biol.">
        <title>Comparative genomics reveals high biological diversity and specific adaptations in the industrially and medically important fungal genus Aspergillus.</title>
        <authorList>
            <person name="de Vries R.P."/>
            <person name="Riley R."/>
            <person name="Wiebenga A."/>
            <person name="Aguilar-Osorio G."/>
            <person name="Amillis S."/>
            <person name="Uchima C.A."/>
            <person name="Anderluh G."/>
            <person name="Asadollahi M."/>
            <person name="Askin M."/>
            <person name="Barry K."/>
            <person name="Battaglia E."/>
            <person name="Bayram O."/>
            <person name="Benocci T."/>
            <person name="Braus-Stromeyer S.A."/>
            <person name="Caldana C."/>
            <person name="Canovas D."/>
            <person name="Cerqueira G.C."/>
            <person name="Chen F."/>
            <person name="Chen W."/>
            <person name="Choi C."/>
            <person name="Clum A."/>
            <person name="Dos Santos R.A."/>
            <person name="Damasio A.R."/>
            <person name="Diallinas G."/>
            <person name="Emri T."/>
            <person name="Fekete E."/>
            <person name="Flipphi M."/>
            <person name="Freyberg S."/>
            <person name="Gallo A."/>
            <person name="Gournas C."/>
            <person name="Habgood R."/>
            <person name="Hainaut M."/>
            <person name="Harispe M.L."/>
            <person name="Henrissat B."/>
            <person name="Hilden K.S."/>
            <person name="Hope R."/>
            <person name="Hossain A."/>
            <person name="Karabika E."/>
            <person name="Karaffa L."/>
            <person name="Karanyi Z."/>
            <person name="Krasevec N."/>
            <person name="Kuo A."/>
            <person name="Kusch H."/>
            <person name="LaButti K."/>
            <person name="Lagendijk E.L."/>
            <person name="Lapidus A."/>
            <person name="Levasseur A."/>
            <person name="Lindquist E."/>
            <person name="Lipzen A."/>
            <person name="Logrieco A.F."/>
            <person name="MacCabe A."/>
            <person name="Maekelae M.R."/>
            <person name="Malavazi I."/>
            <person name="Melin P."/>
            <person name="Meyer V."/>
            <person name="Mielnichuk N."/>
            <person name="Miskei M."/>
            <person name="Molnar A.P."/>
            <person name="Mule G."/>
            <person name="Ngan C.Y."/>
            <person name="Orejas M."/>
            <person name="Orosz E."/>
            <person name="Ouedraogo J.P."/>
            <person name="Overkamp K.M."/>
            <person name="Park H.-S."/>
            <person name="Perrone G."/>
            <person name="Piumi F."/>
            <person name="Punt P.J."/>
            <person name="Ram A.F."/>
            <person name="Ramon A."/>
            <person name="Rauscher S."/>
            <person name="Record E."/>
            <person name="Riano-Pachon D.M."/>
            <person name="Robert V."/>
            <person name="Roehrig J."/>
            <person name="Ruller R."/>
            <person name="Salamov A."/>
            <person name="Salih N.S."/>
            <person name="Samson R.A."/>
            <person name="Sandor E."/>
            <person name="Sanguinetti M."/>
            <person name="Schuetze T."/>
            <person name="Sepcic K."/>
            <person name="Shelest E."/>
            <person name="Sherlock G."/>
            <person name="Sophianopoulou V."/>
            <person name="Squina F.M."/>
            <person name="Sun H."/>
            <person name="Susca A."/>
            <person name="Todd R.B."/>
            <person name="Tsang A."/>
            <person name="Unkles S.E."/>
            <person name="van de Wiele N."/>
            <person name="van Rossen-Uffink D."/>
            <person name="Oliveira J.V."/>
            <person name="Vesth T.C."/>
            <person name="Visser J."/>
            <person name="Yu J.-H."/>
            <person name="Zhou M."/>
            <person name="Andersen M.R."/>
            <person name="Archer D.B."/>
            <person name="Baker S.E."/>
            <person name="Benoit I."/>
            <person name="Brakhage A.A."/>
            <person name="Braus G.H."/>
            <person name="Fischer R."/>
            <person name="Frisvad J.C."/>
            <person name="Goldman G.H."/>
            <person name="Houbraken J."/>
            <person name="Oakley B."/>
            <person name="Pocsi I."/>
            <person name="Scazzocchio C."/>
            <person name="Seiboth B."/>
            <person name="vanKuyk P.A."/>
            <person name="Wortman J."/>
            <person name="Dyer P.S."/>
            <person name="Grigoriev I.V."/>
        </authorList>
    </citation>
    <scope>NUCLEOTIDE SEQUENCE [LARGE SCALE GENOMIC DNA]</scope>
    <source>
        <strain evidence="9">CBS 134.48</strain>
    </source>
</reference>
<evidence type="ECO:0000256" key="6">
    <source>
        <dbReference type="SAM" id="SignalP"/>
    </source>
</evidence>
<dbReference type="OMA" id="SVFFIEH"/>
<keyword evidence="9" id="KW-1185">Reference proteome</keyword>
<dbReference type="GO" id="GO:0071949">
    <property type="term" value="F:FAD binding"/>
    <property type="evidence" value="ECO:0007669"/>
    <property type="project" value="InterPro"/>
</dbReference>
<dbReference type="Gene3D" id="3.40.462.20">
    <property type="match status" value="1"/>
</dbReference>
<dbReference type="PANTHER" id="PTHR42973:SF9">
    <property type="entry name" value="FAD-BINDING PCMH-TYPE DOMAIN-CONTAINING PROTEIN-RELATED"/>
    <property type="match status" value="1"/>
</dbReference>
<dbReference type="OrthoDB" id="415825at2759"/>
<dbReference type="InterPro" id="IPR036318">
    <property type="entry name" value="FAD-bd_PCMH-like_sf"/>
</dbReference>
<sequence length="493" mass="53839">MRISRLLTLGSVWHLLPVVFAGFPAANLSSVLLSPLLGLSPATEIFSPSDADWTNETQRWTLHDSPTYLAAVKPATERDVQKLVAFAAKSNISFLATGGAHGFTTSYGTLQNGIMLDLSNFRNVSVDAAANTMRIGAAVRFGDVYEPLYNAGKEITTGTSSCVGMLGATLGGGLGRYNGIHGMILDALISVRLIIATGEIITASTTKNADLFWAVRGAGFNYGIVIEATYRITDLTSQYVTNADFAFPMNASTALLTYLKSFETAMPEKLSLIAYVTYVAAYGGLSFTFNAVYAGPKDELDQLLAPLLRDATPVRENITVVPWKDLTYTAFFAAEPSMAACTKGLYRNVYGGSVKSYDISSFNTFFTEMQDFYLEYPDAQSSVFFIEHFPKAKVLSVPDKATAYPYRDITAHLLWNFGYPAGDLEGPVNAFGVKARADLQASSGFSPQQIYVNYAHGDEASEILYSARNLPRLRKLKEVWDPENVFRFNEPVV</sequence>
<gene>
    <name evidence="8" type="ORF">ASPTUDRAFT_919213</name>
</gene>
<dbReference type="Pfam" id="PF08031">
    <property type="entry name" value="BBE"/>
    <property type="match status" value="1"/>
</dbReference>
<dbReference type="InterPro" id="IPR016166">
    <property type="entry name" value="FAD-bd_PCMH"/>
</dbReference>
<keyword evidence="4" id="KW-0274">FAD</keyword>
<accession>A0A1L9NIQ3</accession>
<dbReference type="SUPFAM" id="SSF56176">
    <property type="entry name" value="FAD-binding/transporter-associated domain-like"/>
    <property type="match status" value="1"/>
</dbReference>
<dbReference type="VEuPathDB" id="FungiDB:ASPTUDRAFT_919213"/>
<dbReference type="EMBL" id="KV878178">
    <property type="protein sequence ID" value="OJI89149.1"/>
    <property type="molecule type" value="Genomic_DNA"/>
</dbReference>
<dbReference type="Pfam" id="PF01565">
    <property type="entry name" value="FAD_binding_4"/>
    <property type="match status" value="1"/>
</dbReference>
<name>A0A1L9NIQ3_ASPTC</name>
<dbReference type="InterPro" id="IPR050416">
    <property type="entry name" value="FAD-linked_Oxidoreductase"/>
</dbReference>
<dbReference type="InterPro" id="IPR016169">
    <property type="entry name" value="FAD-bd_PCMH_sub2"/>
</dbReference>
<evidence type="ECO:0000256" key="4">
    <source>
        <dbReference type="ARBA" id="ARBA00022827"/>
    </source>
</evidence>
<keyword evidence="6" id="KW-0732">Signal</keyword>
<feature type="non-terminal residue" evidence="8">
    <location>
        <position position="1"/>
    </location>
</feature>
<dbReference type="GO" id="GO:0016491">
    <property type="term" value="F:oxidoreductase activity"/>
    <property type="evidence" value="ECO:0007669"/>
    <property type="project" value="UniProtKB-KW"/>
</dbReference>
<dbReference type="PANTHER" id="PTHR42973">
    <property type="entry name" value="BINDING OXIDOREDUCTASE, PUTATIVE (AFU_ORTHOLOGUE AFUA_1G17690)-RELATED"/>
    <property type="match status" value="1"/>
</dbReference>
<dbReference type="Gene3D" id="3.30.465.10">
    <property type="match status" value="1"/>
</dbReference>
<feature type="signal peptide" evidence="6">
    <location>
        <begin position="1"/>
        <end position="21"/>
    </location>
</feature>
<comment type="cofactor">
    <cofactor evidence="1">
        <name>FAD</name>
        <dbReference type="ChEBI" id="CHEBI:57692"/>
    </cofactor>
</comment>
<dbReference type="InterPro" id="IPR006094">
    <property type="entry name" value="Oxid_FAD_bind_N"/>
</dbReference>
<protein>
    <recommendedName>
        <fullName evidence="7">FAD-binding PCMH-type domain-containing protein</fullName>
    </recommendedName>
</protein>
<feature type="chain" id="PRO_5012273459" description="FAD-binding PCMH-type domain-containing protein" evidence="6">
    <location>
        <begin position="22"/>
        <end position="493"/>
    </location>
</feature>
<dbReference type="Proteomes" id="UP000184304">
    <property type="component" value="Unassembled WGS sequence"/>
</dbReference>
<dbReference type="STRING" id="767770.A0A1L9NIQ3"/>
<evidence type="ECO:0000313" key="9">
    <source>
        <dbReference type="Proteomes" id="UP000184304"/>
    </source>
</evidence>
<evidence type="ECO:0000256" key="5">
    <source>
        <dbReference type="ARBA" id="ARBA00023002"/>
    </source>
</evidence>
<evidence type="ECO:0000313" key="8">
    <source>
        <dbReference type="EMBL" id="OJI89149.1"/>
    </source>
</evidence>
<keyword evidence="5" id="KW-0560">Oxidoreductase</keyword>
<proteinExistence type="inferred from homology"/>
<organism evidence="8 9">
    <name type="scientific">Aspergillus tubingensis (strain CBS 134.48)</name>
    <dbReference type="NCBI Taxonomy" id="767770"/>
    <lineage>
        <taxon>Eukaryota</taxon>
        <taxon>Fungi</taxon>
        <taxon>Dikarya</taxon>
        <taxon>Ascomycota</taxon>
        <taxon>Pezizomycotina</taxon>
        <taxon>Eurotiomycetes</taxon>
        <taxon>Eurotiomycetidae</taxon>
        <taxon>Eurotiales</taxon>
        <taxon>Aspergillaceae</taxon>
        <taxon>Aspergillus</taxon>
        <taxon>Aspergillus subgen. Circumdati</taxon>
    </lineage>
</organism>
<evidence type="ECO:0000256" key="1">
    <source>
        <dbReference type="ARBA" id="ARBA00001974"/>
    </source>
</evidence>